<dbReference type="InterPro" id="IPR001304">
    <property type="entry name" value="C-type_lectin-like"/>
</dbReference>
<dbReference type="Gene3D" id="3.10.100.10">
    <property type="entry name" value="Mannose-Binding Protein A, subunit A"/>
    <property type="match status" value="1"/>
</dbReference>
<dbReference type="InterPro" id="IPR016187">
    <property type="entry name" value="CTDL_fold"/>
</dbReference>
<reference evidence="2" key="1">
    <citation type="submission" date="2025-08" db="UniProtKB">
        <authorList>
            <consortium name="Ensembl"/>
        </authorList>
    </citation>
    <scope>IDENTIFICATION</scope>
</reference>
<protein>
    <recommendedName>
        <fullName evidence="1">C-type lectin domain-containing protein</fullName>
    </recommendedName>
</protein>
<organism evidence="2 3">
    <name type="scientific">Periophthalmus magnuspinnatus</name>
    <dbReference type="NCBI Taxonomy" id="409849"/>
    <lineage>
        <taxon>Eukaryota</taxon>
        <taxon>Metazoa</taxon>
        <taxon>Chordata</taxon>
        <taxon>Craniata</taxon>
        <taxon>Vertebrata</taxon>
        <taxon>Euteleostomi</taxon>
        <taxon>Actinopterygii</taxon>
        <taxon>Neopterygii</taxon>
        <taxon>Teleostei</taxon>
        <taxon>Neoteleostei</taxon>
        <taxon>Acanthomorphata</taxon>
        <taxon>Gobiaria</taxon>
        <taxon>Gobiiformes</taxon>
        <taxon>Gobioidei</taxon>
        <taxon>Gobiidae</taxon>
        <taxon>Oxudercinae</taxon>
        <taxon>Periophthalmus</taxon>
    </lineage>
</organism>
<dbReference type="PANTHER" id="PTHR45784">
    <property type="entry name" value="C-TYPE LECTIN DOMAIN FAMILY 20 MEMBER A-RELATED"/>
    <property type="match status" value="1"/>
</dbReference>
<evidence type="ECO:0000313" key="2">
    <source>
        <dbReference type="Ensembl" id="ENSPMGP00000002188.1"/>
    </source>
</evidence>
<keyword evidence="3" id="KW-1185">Reference proteome</keyword>
<reference evidence="2" key="2">
    <citation type="submission" date="2025-09" db="UniProtKB">
        <authorList>
            <consortium name="Ensembl"/>
        </authorList>
    </citation>
    <scope>IDENTIFICATION</scope>
</reference>
<dbReference type="Pfam" id="PF00059">
    <property type="entry name" value="Lectin_C"/>
    <property type="match status" value="1"/>
</dbReference>
<dbReference type="SUPFAM" id="SSF56436">
    <property type="entry name" value="C-type lectin-like"/>
    <property type="match status" value="1"/>
</dbReference>
<dbReference type="PANTHER" id="PTHR45784:SF3">
    <property type="entry name" value="C-TYPE LECTIN DOMAIN FAMILY 4 MEMBER K-LIKE-RELATED"/>
    <property type="match status" value="1"/>
</dbReference>
<name>A0A3B3ZC89_9GOBI</name>
<evidence type="ECO:0000313" key="3">
    <source>
        <dbReference type="Proteomes" id="UP000261520"/>
    </source>
</evidence>
<dbReference type="STRING" id="409849.ENSPMGP00000002188"/>
<proteinExistence type="predicted"/>
<sequence>MLISFQLCLCSNCSFVATVLGYLCITFIDKTVSVSSFMPNNYVVPFPNLQGESTEKYILVIETMTWHEAQTYCRTNHDDLASIKKGEEHPDVSARMKETGTTFAWVGLYRDPWTSWSDRTSTNFYNWETQPDKSLINDHCGCVTADTGKWQEIHCGTSKPFFCYGRASVLFTCSKLTAGVDLKEAR</sequence>
<dbReference type="SMART" id="SM00034">
    <property type="entry name" value="CLECT"/>
    <property type="match status" value="1"/>
</dbReference>
<dbReference type="PROSITE" id="PS50041">
    <property type="entry name" value="C_TYPE_LECTIN_2"/>
    <property type="match status" value="1"/>
</dbReference>
<feature type="domain" description="C-type lectin" evidence="1">
    <location>
        <begin position="57"/>
        <end position="164"/>
    </location>
</feature>
<accession>A0A3B3ZC89</accession>
<dbReference type="Ensembl" id="ENSPMGT00000002322.1">
    <property type="protein sequence ID" value="ENSPMGP00000002188.1"/>
    <property type="gene ID" value="ENSPMGG00000001954.1"/>
</dbReference>
<dbReference type="AlphaFoldDB" id="A0A3B3ZC89"/>
<evidence type="ECO:0000259" key="1">
    <source>
        <dbReference type="PROSITE" id="PS50041"/>
    </source>
</evidence>
<dbReference type="InterPro" id="IPR016186">
    <property type="entry name" value="C-type_lectin-like/link_sf"/>
</dbReference>
<dbReference type="Proteomes" id="UP000261520">
    <property type="component" value="Unplaced"/>
</dbReference>